<dbReference type="AlphaFoldDB" id="F0UQX8"/>
<dbReference type="OrthoDB" id="3660917at2759"/>
<evidence type="ECO:0000256" key="1">
    <source>
        <dbReference type="SAM" id="SignalP"/>
    </source>
</evidence>
<dbReference type="STRING" id="544711.F0UQX8"/>
<keyword evidence="1" id="KW-0732">Signal</keyword>
<evidence type="ECO:0000313" key="2">
    <source>
        <dbReference type="EMBL" id="EGC48305.1"/>
    </source>
</evidence>
<proteinExistence type="predicted"/>
<reference evidence="3" key="1">
    <citation type="submission" date="2008-07" db="EMBL/GenBank/DDBJ databases">
        <title>Annotation of Ajellomyces capsulatus strain H88.</title>
        <authorList>
            <person name="Champion M."/>
            <person name="Cuomo C."/>
            <person name="Ma L.-J."/>
            <person name="Henn M.R."/>
            <person name="Sil A."/>
            <person name="Goldman B."/>
            <person name="Young S.K."/>
            <person name="Kodira C.D."/>
            <person name="Zeng Q."/>
            <person name="Koehrsen M."/>
            <person name="Alvarado L."/>
            <person name="Berlin A."/>
            <person name="Borenstein D."/>
            <person name="Chen Z."/>
            <person name="Engels R."/>
            <person name="Freedman E."/>
            <person name="Gellesch M."/>
            <person name="Goldberg J."/>
            <person name="Griggs A."/>
            <person name="Gujja S."/>
            <person name="Heiman D."/>
            <person name="Hepburn T."/>
            <person name="Howarth C."/>
            <person name="Jen D."/>
            <person name="Larson L."/>
            <person name="Lewis B."/>
            <person name="Mehta T."/>
            <person name="Park D."/>
            <person name="Pearson M."/>
            <person name="Roberts A."/>
            <person name="Saif S."/>
            <person name="Shea T."/>
            <person name="Shenoy N."/>
            <person name="Sisk P."/>
            <person name="Stolte C."/>
            <person name="Sykes S."/>
            <person name="Walk T."/>
            <person name="White J."/>
            <person name="Yandava C."/>
            <person name="Klein B."/>
            <person name="McEwen J.G."/>
            <person name="Puccia R."/>
            <person name="Goldman G.H."/>
            <person name="Felipe M.S."/>
            <person name="Nino-Vega G."/>
            <person name="San-Blas G."/>
            <person name="Taylor J."/>
            <person name="Mendoza L."/>
            <person name="Galagan J."/>
            <person name="Nusbaum C."/>
            <person name="Birren B."/>
        </authorList>
    </citation>
    <scope>NUCLEOTIDE SEQUENCE [LARGE SCALE GENOMIC DNA]</scope>
    <source>
        <strain evidence="3">H88</strain>
    </source>
</reference>
<dbReference type="HOGENOM" id="CLU_1749072_0_0_1"/>
<dbReference type="OMA" id="FMGMNCI"/>
<feature type="chain" id="PRO_5003260303" evidence="1">
    <location>
        <begin position="26"/>
        <end position="149"/>
    </location>
</feature>
<dbReference type="Proteomes" id="UP000008142">
    <property type="component" value="Unassembled WGS sequence"/>
</dbReference>
<protein>
    <submittedName>
        <fullName evidence="2">Uncharacterized protein</fullName>
    </submittedName>
</protein>
<gene>
    <name evidence="2" type="ORF">HCEG_07520</name>
</gene>
<accession>F0UQX8</accession>
<feature type="signal peptide" evidence="1">
    <location>
        <begin position="1"/>
        <end position="25"/>
    </location>
</feature>
<dbReference type="EMBL" id="DS990641">
    <property type="protein sequence ID" value="EGC48305.1"/>
    <property type="molecule type" value="Genomic_DNA"/>
</dbReference>
<evidence type="ECO:0000313" key="3">
    <source>
        <dbReference type="Proteomes" id="UP000008142"/>
    </source>
</evidence>
<name>F0UQX8_AJEC8</name>
<sequence>MKLRFSHSFALLGVVAGWTRTGTQSVHDIIGRLKSAPGGYKHVADDGVIRSFGPDGAVVDAARLTNAQPMKTALDHYDPDARKHLEEIWSGVDGHNVSDRTGGMILQVPMNAVPIFYAVMTYSVGDGTADFVFSMTNSRMAIVSKLIGG</sequence>
<organism evidence="3">
    <name type="scientific">Ajellomyces capsulatus (strain H88)</name>
    <name type="common">Darling's disease fungus</name>
    <name type="synonym">Histoplasma capsulatum</name>
    <dbReference type="NCBI Taxonomy" id="544711"/>
    <lineage>
        <taxon>Eukaryota</taxon>
        <taxon>Fungi</taxon>
        <taxon>Dikarya</taxon>
        <taxon>Ascomycota</taxon>
        <taxon>Pezizomycotina</taxon>
        <taxon>Eurotiomycetes</taxon>
        <taxon>Eurotiomycetidae</taxon>
        <taxon>Onygenales</taxon>
        <taxon>Ajellomycetaceae</taxon>
        <taxon>Histoplasma</taxon>
    </lineage>
</organism>